<keyword evidence="7" id="KW-0067">ATP-binding</keyword>
<evidence type="ECO:0000313" key="12">
    <source>
        <dbReference type="Proteomes" id="UP000013840"/>
    </source>
</evidence>
<dbReference type="EMBL" id="AJAU01000022">
    <property type="protein sequence ID" value="EOL43569.1"/>
    <property type="molecule type" value="Genomic_DNA"/>
</dbReference>
<evidence type="ECO:0000256" key="3">
    <source>
        <dbReference type="ARBA" id="ARBA00022553"/>
    </source>
</evidence>
<evidence type="ECO:0000256" key="7">
    <source>
        <dbReference type="ARBA" id="ARBA00022840"/>
    </source>
</evidence>
<comment type="catalytic activity">
    <reaction evidence="1">
        <text>ATP + protein L-histidine = ADP + protein N-phospho-L-histidine.</text>
        <dbReference type="EC" id="2.7.13.3"/>
    </reaction>
</comment>
<dbReference type="eggNOG" id="COG4585">
    <property type="taxonomic scope" value="Bacteria"/>
</dbReference>
<evidence type="ECO:0000256" key="2">
    <source>
        <dbReference type="ARBA" id="ARBA00012438"/>
    </source>
</evidence>
<dbReference type="SUPFAM" id="SSF55874">
    <property type="entry name" value="ATPase domain of HSP90 chaperone/DNA topoisomerase II/histidine kinase"/>
    <property type="match status" value="1"/>
</dbReference>
<evidence type="ECO:0000256" key="5">
    <source>
        <dbReference type="ARBA" id="ARBA00022741"/>
    </source>
</evidence>
<protein>
    <recommendedName>
        <fullName evidence="2">histidine kinase</fullName>
        <ecNumber evidence="2">2.7.13.3</ecNumber>
    </recommendedName>
</protein>
<organism evidence="11 12">
    <name type="scientific">Enterococcus caccae ATCC BAA-1240</name>
    <dbReference type="NCBI Taxonomy" id="1158612"/>
    <lineage>
        <taxon>Bacteria</taxon>
        <taxon>Bacillati</taxon>
        <taxon>Bacillota</taxon>
        <taxon>Bacilli</taxon>
        <taxon>Lactobacillales</taxon>
        <taxon>Enterococcaceae</taxon>
        <taxon>Enterococcus</taxon>
    </lineage>
</organism>
<evidence type="ECO:0000256" key="4">
    <source>
        <dbReference type="ARBA" id="ARBA00022679"/>
    </source>
</evidence>
<evidence type="ECO:0000256" key="1">
    <source>
        <dbReference type="ARBA" id="ARBA00000085"/>
    </source>
</evidence>
<keyword evidence="5" id="KW-0547">Nucleotide-binding</keyword>
<keyword evidence="9" id="KW-0812">Transmembrane</keyword>
<name>R3TPV7_9ENTE</name>
<dbReference type="EC" id="2.7.13.3" evidence="2"/>
<dbReference type="OrthoDB" id="9797605at2"/>
<keyword evidence="3" id="KW-0597">Phosphoprotein</keyword>
<dbReference type="AlphaFoldDB" id="R3TPV7"/>
<dbReference type="PANTHER" id="PTHR24421:SF10">
    <property type="entry name" value="NITRATE_NITRITE SENSOR PROTEIN NARQ"/>
    <property type="match status" value="1"/>
</dbReference>
<keyword evidence="6" id="KW-0418">Kinase</keyword>
<keyword evidence="9" id="KW-0472">Membrane</keyword>
<dbReference type="RefSeq" id="WP_010772978.1">
    <property type="nucleotide sequence ID" value="NZ_KB946335.1"/>
</dbReference>
<dbReference type="PANTHER" id="PTHR24421">
    <property type="entry name" value="NITRATE/NITRITE SENSOR PROTEIN NARX-RELATED"/>
    <property type="match status" value="1"/>
</dbReference>
<reference evidence="11 12" key="1">
    <citation type="submission" date="2013-02" db="EMBL/GenBank/DDBJ databases">
        <title>The Genome Sequence of Enterococcus caccae BAA-1240.</title>
        <authorList>
            <consortium name="The Broad Institute Genome Sequencing Platform"/>
            <consortium name="The Broad Institute Genome Sequencing Center for Infectious Disease"/>
            <person name="Earl A.M."/>
            <person name="Gilmore M.S."/>
            <person name="Lebreton F."/>
            <person name="Walker B."/>
            <person name="Young S.K."/>
            <person name="Zeng Q."/>
            <person name="Gargeya S."/>
            <person name="Fitzgerald M."/>
            <person name="Haas B."/>
            <person name="Abouelleil A."/>
            <person name="Alvarado L."/>
            <person name="Arachchi H.M."/>
            <person name="Berlin A.M."/>
            <person name="Chapman S.B."/>
            <person name="Dewar J."/>
            <person name="Goldberg J."/>
            <person name="Griggs A."/>
            <person name="Gujja S."/>
            <person name="Hansen M."/>
            <person name="Howarth C."/>
            <person name="Imamovic A."/>
            <person name="Larimer J."/>
            <person name="McCowan C."/>
            <person name="Murphy C."/>
            <person name="Neiman D."/>
            <person name="Pearson M."/>
            <person name="Priest M."/>
            <person name="Roberts A."/>
            <person name="Saif S."/>
            <person name="Shea T."/>
            <person name="Sisk P."/>
            <person name="Sykes S."/>
            <person name="Wortman J."/>
            <person name="Nusbaum C."/>
            <person name="Birren B."/>
        </authorList>
    </citation>
    <scope>NUCLEOTIDE SEQUENCE [LARGE SCALE GENOMIC DNA]</scope>
    <source>
        <strain evidence="11 12">ATCC BAA-1240</strain>
    </source>
</reference>
<keyword evidence="4" id="KW-0808">Transferase</keyword>
<dbReference type="STRING" id="317735.RU98_GL000072"/>
<dbReference type="Pfam" id="PF07730">
    <property type="entry name" value="HisKA_3"/>
    <property type="match status" value="1"/>
</dbReference>
<sequence>MNKCLMRHLFDKAFLLGLCLSILLKQVYQSEMVIFVLVTVVLSMLVWVIKDPKFSTLTILILLIASVWWQEYAYFLPVLFYDGLMETGKKGMILNSSLVLLFFLSSGNYSTSLKLYIILLCALASYLALFTLRDKRLYQDYLLLEEEKCEHRFILESQNAELIRQQEITVNLELSNERNRIARDIHDNVGHLLSSALLQTAALKTINQEQHLVEPLNQLQETINEGMSSIRDSVHDLHDESISLSLACQNILKSFTFCNVEVRGSFTERISKEYKLACIMLIKEALANVMKHSQADTVIMDFQEHPGFYKLAIEDNGQQNRKKNPNEIGIGLIGMQERIEKLGGRLSWQQKEVGFLLLVILPK</sequence>
<feature type="domain" description="Signal transduction histidine kinase subgroup 3 dimerisation and phosphoacceptor" evidence="10">
    <location>
        <begin position="177"/>
        <end position="239"/>
    </location>
</feature>
<dbReference type="InterPro" id="IPR036890">
    <property type="entry name" value="HATPase_C_sf"/>
</dbReference>
<dbReference type="Gene3D" id="3.30.565.10">
    <property type="entry name" value="Histidine kinase-like ATPase, C-terminal domain"/>
    <property type="match status" value="1"/>
</dbReference>
<dbReference type="InterPro" id="IPR011712">
    <property type="entry name" value="Sig_transdc_His_kin_sub3_dim/P"/>
</dbReference>
<evidence type="ECO:0000256" key="9">
    <source>
        <dbReference type="SAM" id="Phobius"/>
    </source>
</evidence>
<keyword evidence="12" id="KW-1185">Reference proteome</keyword>
<accession>R3TPV7</accession>
<dbReference type="CDD" id="cd16917">
    <property type="entry name" value="HATPase_UhpB-NarQ-NarX-like"/>
    <property type="match status" value="1"/>
</dbReference>
<feature type="transmembrane region" description="Helical" evidence="9">
    <location>
        <begin position="115"/>
        <end position="132"/>
    </location>
</feature>
<evidence type="ECO:0000256" key="6">
    <source>
        <dbReference type="ARBA" id="ARBA00022777"/>
    </source>
</evidence>
<dbReference type="PATRIC" id="fig|1158612.3.peg.2864"/>
<dbReference type="Gene3D" id="1.20.5.1930">
    <property type="match status" value="1"/>
</dbReference>
<comment type="caution">
    <text evidence="11">The sequence shown here is derived from an EMBL/GenBank/DDBJ whole genome shotgun (WGS) entry which is preliminary data.</text>
</comment>
<proteinExistence type="predicted"/>
<evidence type="ECO:0000313" key="11">
    <source>
        <dbReference type="EMBL" id="EOL43569.1"/>
    </source>
</evidence>
<dbReference type="GO" id="GO:0005524">
    <property type="term" value="F:ATP binding"/>
    <property type="evidence" value="ECO:0007669"/>
    <property type="project" value="UniProtKB-KW"/>
</dbReference>
<dbReference type="InterPro" id="IPR050482">
    <property type="entry name" value="Sensor_HK_TwoCompSys"/>
</dbReference>
<dbReference type="GO" id="GO:0016020">
    <property type="term" value="C:membrane"/>
    <property type="evidence" value="ECO:0007669"/>
    <property type="project" value="InterPro"/>
</dbReference>
<evidence type="ECO:0000256" key="8">
    <source>
        <dbReference type="ARBA" id="ARBA00023012"/>
    </source>
</evidence>
<evidence type="ECO:0000259" key="10">
    <source>
        <dbReference type="Pfam" id="PF07730"/>
    </source>
</evidence>
<feature type="transmembrane region" description="Helical" evidence="9">
    <location>
        <begin position="92"/>
        <end position="109"/>
    </location>
</feature>
<keyword evidence="9" id="KW-1133">Transmembrane helix</keyword>
<dbReference type="Proteomes" id="UP000013840">
    <property type="component" value="Unassembled WGS sequence"/>
</dbReference>
<dbReference type="GO" id="GO:0000155">
    <property type="term" value="F:phosphorelay sensor kinase activity"/>
    <property type="evidence" value="ECO:0007669"/>
    <property type="project" value="InterPro"/>
</dbReference>
<gene>
    <name evidence="11" type="ORF">UC7_02899</name>
</gene>
<keyword evidence="8" id="KW-0902">Two-component regulatory system</keyword>
<dbReference type="GO" id="GO:0046983">
    <property type="term" value="F:protein dimerization activity"/>
    <property type="evidence" value="ECO:0007669"/>
    <property type="project" value="InterPro"/>
</dbReference>
<feature type="transmembrane region" description="Helical" evidence="9">
    <location>
        <begin position="53"/>
        <end position="80"/>
    </location>
</feature>